<organism evidence="1 2">
    <name type="scientific">Trametes sanguinea</name>
    <dbReference type="NCBI Taxonomy" id="158606"/>
    <lineage>
        <taxon>Eukaryota</taxon>
        <taxon>Fungi</taxon>
        <taxon>Dikarya</taxon>
        <taxon>Basidiomycota</taxon>
        <taxon>Agaricomycotina</taxon>
        <taxon>Agaricomycetes</taxon>
        <taxon>Polyporales</taxon>
        <taxon>Polyporaceae</taxon>
        <taxon>Trametes</taxon>
    </lineage>
</organism>
<dbReference type="Proteomes" id="UP001144978">
    <property type="component" value="Unassembled WGS sequence"/>
</dbReference>
<sequence length="254" mass="27220">MGVFSGHRCRSSTSVHSSSPPPPLFISGRGSLVIIRRGPMSVPKEKGLVMINGVKVDVVVEDMPERDLKSLTKQKRVKPVRVPLDQPPVLGVIRRRKAEWDADKDPSAADDNSSKGSSSPTASTTSFVTTPPSFATSFSKFFTYAVEQATTTTQQAVAAISPAMAGGEDAVLTSSKPPMQYALEALAFVQDLHSQPAGDGWTLVSEKDFPVKRKVYPEVSPVIPVHRGEKVVEGVAAEEVASRTVPMPIPRSPS</sequence>
<accession>A0ACC1MBL5</accession>
<keyword evidence="2" id="KW-1185">Reference proteome</keyword>
<dbReference type="EMBL" id="JANSHE010007849">
    <property type="protein sequence ID" value="KAJ2955827.1"/>
    <property type="molecule type" value="Genomic_DNA"/>
</dbReference>
<comment type="caution">
    <text evidence="1">The sequence shown here is derived from an EMBL/GenBank/DDBJ whole genome shotgun (WGS) entry which is preliminary data.</text>
</comment>
<evidence type="ECO:0000313" key="1">
    <source>
        <dbReference type="EMBL" id="KAJ2955827.1"/>
    </source>
</evidence>
<name>A0ACC1MBL5_9APHY</name>
<gene>
    <name evidence="1" type="ORF">NUW54_g14710</name>
</gene>
<protein>
    <submittedName>
        <fullName evidence="1">Uncharacterized protein</fullName>
    </submittedName>
</protein>
<evidence type="ECO:0000313" key="2">
    <source>
        <dbReference type="Proteomes" id="UP001144978"/>
    </source>
</evidence>
<proteinExistence type="predicted"/>
<reference evidence="1" key="1">
    <citation type="submission" date="2022-08" db="EMBL/GenBank/DDBJ databases">
        <title>Genome Sequence of Pycnoporus sanguineus.</title>
        <authorList>
            <person name="Buettner E."/>
        </authorList>
    </citation>
    <scope>NUCLEOTIDE SEQUENCE</scope>
    <source>
        <strain evidence="1">CG-C14</strain>
    </source>
</reference>